<organism evidence="3 4">
    <name type="scientific">Linnemannia hyalina</name>
    <dbReference type="NCBI Taxonomy" id="64524"/>
    <lineage>
        <taxon>Eukaryota</taxon>
        <taxon>Fungi</taxon>
        <taxon>Fungi incertae sedis</taxon>
        <taxon>Mucoromycota</taxon>
        <taxon>Mortierellomycotina</taxon>
        <taxon>Mortierellomycetes</taxon>
        <taxon>Mortierellales</taxon>
        <taxon>Mortierellaceae</taxon>
        <taxon>Linnemannia</taxon>
    </lineage>
</organism>
<name>A0A9P7XVN8_9FUNG</name>
<evidence type="ECO:0000256" key="2">
    <source>
        <dbReference type="SAM" id="SignalP"/>
    </source>
</evidence>
<gene>
    <name evidence="3" type="ORF">KI688_010550</name>
</gene>
<reference evidence="3" key="1">
    <citation type="submission" date="2021-06" db="EMBL/GenBank/DDBJ databases">
        <title>Genome Sequence of Mortierella hyaline Strain SCG-10, a Cold-Adapted, Nitrate-Reducing Fungus Isolated from Soil in Minnesota, USA.</title>
        <authorList>
            <person name="Aldossari N."/>
        </authorList>
    </citation>
    <scope>NUCLEOTIDE SEQUENCE</scope>
    <source>
        <strain evidence="3">SCG-10</strain>
    </source>
</reference>
<proteinExistence type="predicted"/>
<keyword evidence="4" id="KW-1185">Reference proteome</keyword>
<sequence>MALFPLRHLHTLGLVGWILNSVYLHHILNNNADSFEEVLLGRWIVNTGFLEAAPMNLKWNGLMDLEGQPASQEAEVQSATRTMEDELAIQTADDQVTPQKADDELAPPQTGEEEPASPPEEEQSLPWVVLDQYIPHMTEEQKAKAAELI</sequence>
<comment type="caution">
    <text evidence="3">The sequence shown here is derived from an EMBL/GenBank/DDBJ whole genome shotgun (WGS) entry which is preliminary data.</text>
</comment>
<evidence type="ECO:0000313" key="4">
    <source>
        <dbReference type="Proteomes" id="UP000707451"/>
    </source>
</evidence>
<keyword evidence="2" id="KW-0732">Signal</keyword>
<protein>
    <submittedName>
        <fullName evidence="3">Uncharacterized protein</fullName>
    </submittedName>
</protein>
<feature type="signal peptide" evidence="2">
    <location>
        <begin position="1"/>
        <end position="24"/>
    </location>
</feature>
<feature type="chain" id="PRO_5040155751" evidence="2">
    <location>
        <begin position="25"/>
        <end position="149"/>
    </location>
</feature>
<dbReference type="Proteomes" id="UP000707451">
    <property type="component" value="Unassembled WGS sequence"/>
</dbReference>
<dbReference type="EMBL" id="JAHRHY010000006">
    <property type="protein sequence ID" value="KAG9068284.1"/>
    <property type="molecule type" value="Genomic_DNA"/>
</dbReference>
<feature type="compositionally biased region" description="Acidic residues" evidence="1">
    <location>
        <begin position="111"/>
        <end position="123"/>
    </location>
</feature>
<dbReference type="AlphaFoldDB" id="A0A9P7XVN8"/>
<evidence type="ECO:0000256" key="1">
    <source>
        <dbReference type="SAM" id="MobiDB-lite"/>
    </source>
</evidence>
<accession>A0A9P7XVN8</accession>
<evidence type="ECO:0000313" key="3">
    <source>
        <dbReference type="EMBL" id="KAG9068284.1"/>
    </source>
</evidence>
<feature type="region of interest" description="Disordered" evidence="1">
    <location>
        <begin position="91"/>
        <end position="131"/>
    </location>
</feature>
<dbReference type="OrthoDB" id="10646146at2759"/>